<dbReference type="OrthoDB" id="10264738at2759"/>
<evidence type="ECO:0000256" key="2">
    <source>
        <dbReference type="ARBA" id="ARBA00022801"/>
    </source>
</evidence>
<feature type="domain" description="PPM-type phosphatase" evidence="5">
    <location>
        <begin position="96"/>
        <end position="461"/>
    </location>
</feature>
<keyword evidence="1" id="KW-0479">Metal-binding</keyword>
<dbReference type="GO" id="GO:0046872">
    <property type="term" value="F:metal ion binding"/>
    <property type="evidence" value="ECO:0007669"/>
    <property type="project" value="UniProtKB-KW"/>
</dbReference>
<dbReference type="Pfam" id="PF00481">
    <property type="entry name" value="PP2C"/>
    <property type="match status" value="2"/>
</dbReference>
<evidence type="ECO:0000256" key="1">
    <source>
        <dbReference type="ARBA" id="ARBA00022723"/>
    </source>
</evidence>
<organism evidence="6 7">
    <name type="scientific">Trichoplax adhaerens</name>
    <name type="common">Trichoplax reptans</name>
    <dbReference type="NCBI Taxonomy" id="10228"/>
    <lineage>
        <taxon>Eukaryota</taxon>
        <taxon>Metazoa</taxon>
        <taxon>Placozoa</taxon>
        <taxon>Uniplacotomia</taxon>
        <taxon>Trichoplacea</taxon>
        <taxon>Trichoplacidae</taxon>
        <taxon>Trichoplax</taxon>
    </lineage>
</organism>
<dbReference type="GO" id="GO:0004741">
    <property type="term" value="F:[pyruvate dehydrogenase (acetyl-transferring)]-phosphatase activity"/>
    <property type="evidence" value="ECO:0000318"/>
    <property type="project" value="GO_Central"/>
</dbReference>
<dbReference type="GO" id="GO:0005739">
    <property type="term" value="C:mitochondrion"/>
    <property type="evidence" value="ECO:0000318"/>
    <property type="project" value="GO_Central"/>
</dbReference>
<dbReference type="SUPFAM" id="SSF81606">
    <property type="entry name" value="PP2C-like"/>
    <property type="match status" value="1"/>
</dbReference>
<evidence type="ECO:0000313" key="7">
    <source>
        <dbReference type="Proteomes" id="UP000009022"/>
    </source>
</evidence>
<evidence type="ECO:0000259" key="5">
    <source>
        <dbReference type="PROSITE" id="PS51746"/>
    </source>
</evidence>
<proteinExistence type="inferred from homology"/>
<keyword evidence="3 4" id="KW-0904">Protein phosphatase</keyword>
<evidence type="ECO:0000313" key="6">
    <source>
        <dbReference type="EMBL" id="EDV24721.1"/>
    </source>
</evidence>
<dbReference type="Proteomes" id="UP000009022">
    <property type="component" value="Unassembled WGS sequence"/>
</dbReference>
<dbReference type="PANTHER" id="PTHR13832:SF354">
    <property type="entry name" value="GM14138P"/>
    <property type="match status" value="1"/>
</dbReference>
<feature type="non-terminal residue" evidence="6">
    <location>
        <position position="461"/>
    </location>
</feature>
<dbReference type="PhylomeDB" id="B3RWM4"/>
<protein>
    <recommendedName>
        <fullName evidence="5">PPM-type phosphatase domain-containing protein</fullName>
    </recommendedName>
</protein>
<dbReference type="CDD" id="cd00143">
    <property type="entry name" value="PP2Cc"/>
    <property type="match status" value="1"/>
</dbReference>
<dbReference type="eggNOG" id="KOG1323">
    <property type="taxonomic scope" value="Eukaryota"/>
</dbReference>
<keyword evidence="7" id="KW-1185">Reference proteome</keyword>
<dbReference type="InterPro" id="IPR015655">
    <property type="entry name" value="PP2C"/>
</dbReference>
<dbReference type="EMBL" id="DS985245">
    <property type="protein sequence ID" value="EDV24721.1"/>
    <property type="molecule type" value="Genomic_DNA"/>
</dbReference>
<dbReference type="GeneID" id="6754261"/>
<feature type="non-terminal residue" evidence="6">
    <location>
        <position position="1"/>
    </location>
</feature>
<dbReference type="InParanoid" id="B3RWM4"/>
<dbReference type="PROSITE" id="PS01032">
    <property type="entry name" value="PPM_1"/>
    <property type="match status" value="1"/>
</dbReference>
<reference evidence="6 7" key="1">
    <citation type="journal article" date="2008" name="Nature">
        <title>The Trichoplax genome and the nature of placozoans.</title>
        <authorList>
            <person name="Srivastava M."/>
            <person name="Begovic E."/>
            <person name="Chapman J."/>
            <person name="Putnam N.H."/>
            <person name="Hellsten U."/>
            <person name="Kawashima T."/>
            <person name="Kuo A."/>
            <person name="Mitros T."/>
            <person name="Salamov A."/>
            <person name="Carpenter M.L."/>
            <person name="Signorovitch A.Y."/>
            <person name="Moreno M.A."/>
            <person name="Kamm K."/>
            <person name="Grimwood J."/>
            <person name="Schmutz J."/>
            <person name="Shapiro H."/>
            <person name="Grigoriev I.V."/>
            <person name="Buss L.W."/>
            <person name="Schierwater B."/>
            <person name="Dellaporta S.L."/>
            <person name="Rokhsar D.S."/>
        </authorList>
    </citation>
    <scope>NUCLEOTIDE SEQUENCE [LARGE SCALE GENOMIC DNA]</scope>
    <source>
        <strain evidence="6 7">Grell-BS-1999</strain>
    </source>
</reference>
<accession>B3RWM4</accession>
<dbReference type="PANTHER" id="PTHR13832">
    <property type="entry name" value="PROTEIN PHOSPHATASE 2C"/>
    <property type="match status" value="1"/>
</dbReference>
<dbReference type="RefSeq" id="XP_002112611.1">
    <property type="nucleotide sequence ID" value="XM_002112575.1"/>
</dbReference>
<dbReference type="InterPro" id="IPR001932">
    <property type="entry name" value="PPM-type_phosphatase-like_dom"/>
</dbReference>
<dbReference type="Gene3D" id="3.60.40.10">
    <property type="entry name" value="PPM-type phosphatase domain"/>
    <property type="match status" value="1"/>
</dbReference>
<keyword evidence="2 4" id="KW-0378">Hydrolase</keyword>
<evidence type="ECO:0000256" key="3">
    <source>
        <dbReference type="ARBA" id="ARBA00022912"/>
    </source>
</evidence>
<name>B3RWM4_TRIAD</name>
<gene>
    <name evidence="6" type="ORF">TRIADDRAFT_13008</name>
</gene>
<dbReference type="OMA" id="VMAGGSN"/>
<dbReference type="FunCoup" id="B3RWM4">
    <property type="interactions" value="1364"/>
</dbReference>
<comment type="similarity">
    <text evidence="4">Belongs to the PP2C family.</text>
</comment>
<dbReference type="InterPro" id="IPR000222">
    <property type="entry name" value="PP2C_BS"/>
</dbReference>
<dbReference type="CTD" id="6754261"/>
<evidence type="ECO:0000256" key="4">
    <source>
        <dbReference type="RuleBase" id="RU003465"/>
    </source>
</evidence>
<dbReference type="KEGG" id="tad:TRIADDRAFT_13008"/>
<dbReference type="InterPro" id="IPR036457">
    <property type="entry name" value="PPM-type-like_dom_sf"/>
</dbReference>
<dbReference type="AlphaFoldDB" id="B3RWM4"/>
<sequence length="461" mass="52144">SIVDIMGGKASIPSQHNHLSSQSYDFAPAKFRYNRPEFLRLTEEDLQKSKDRTCREIISPSYQLPRFTGFAECINSGKSHLNEDQAAVGIYMLRLQTSLKLQSLSNKNVMKLVYDTLYNYDILAMKAYNTSLSRILPYQYFAIFDGHGGTEAAIYAANSLHLIIYQKLTEAHNFYATLPSINSELSTVKLEALIIGAIEEAFRELDQQIGNERQSCSISGGCTAIMALYFEKHLYVANAGDCRALIIKQGIMEQLSTDFNPITDRQRLQYLAYLQPELLHAYYNRLYFKQRIRKTDVGKPVVYKDMDMVGWGTKIASEEDFELVPMIRGGGKQCRLLDIISTTRGFGDFDLKCQEGGPYLKPFLTSCPEVKSLALDQDSYGPDDILILGCDGLYESLSNEEIGKIVLDCLQKCGREDNFRYAKAAKTLVETCRGMYDGRHWMKNDVELASQDDISAFIIPL</sequence>
<dbReference type="PROSITE" id="PS51746">
    <property type="entry name" value="PPM_2"/>
    <property type="match status" value="1"/>
</dbReference>
<dbReference type="HOGENOM" id="CLU_029072_2_0_1"/>
<dbReference type="SMART" id="SM00332">
    <property type="entry name" value="PP2Cc"/>
    <property type="match status" value="1"/>
</dbReference>